<evidence type="ECO:0000313" key="3">
    <source>
        <dbReference type="Proteomes" id="UP000324479"/>
    </source>
</evidence>
<proteinExistence type="predicted"/>
<sequence>MSANLVFLVHLICTWYLVGLIWTIQMVHYSLFDRIGENTFVRYEAEHVRRMAPIAGPQMILELATAIVLVFAAPAGLPRWAALLGLLAVVVIWISTFLIQVPCHNRLSQGFNRADYQWLVSSNWVRTLLWSGRGILLAYFAARLITD</sequence>
<feature type="transmembrane region" description="Helical" evidence="1">
    <location>
        <begin position="59"/>
        <end position="77"/>
    </location>
</feature>
<dbReference type="EMBL" id="VWOX01000006">
    <property type="protein sequence ID" value="KAA5543177.1"/>
    <property type="molecule type" value="Genomic_DNA"/>
</dbReference>
<organism evidence="2 3">
    <name type="scientific">Roseiconus nitratireducens</name>
    <dbReference type="NCBI Taxonomy" id="2605748"/>
    <lineage>
        <taxon>Bacteria</taxon>
        <taxon>Pseudomonadati</taxon>
        <taxon>Planctomycetota</taxon>
        <taxon>Planctomycetia</taxon>
        <taxon>Pirellulales</taxon>
        <taxon>Pirellulaceae</taxon>
        <taxon>Roseiconus</taxon>
    </lineage>
</organism>
<name>A0A5M6D6K5_9BACT</name>
<dbReference type="RefSeq" id="WP_150076842.1">
    <property type="nucleotide sequence ID" value="NZ_VWOX01000006.1"/>
</dbReference>
<reference evidence="2 3" key="1">
    <citation type="submission" date="2019-08" db="EMBL/GenBank/DDBJ databases">
        <authorList>
            <person name="Dhanesh K."/>
            <person name="Kumar G."/>
            <person name="Sasikala C."/>
            <person name="Venkata Ramana C."/>
        </authorList>
    </citation>
    <scope>NUCLEOTIDE SEQUENCE [LARGE SCALE GENOMIC DNA]</scope>
    <source>
        <strain evidence="2 3">JC645</strain>
    </source>
</reference>
<comment type="caution">
    <text evidence="2">The sequence shown here is derived from an EMBL/GenBank/DDBJ whole genome shotgun (WGS) entry which is preliminary data.</text>
</comment>
<dbReference type="Proteomes" id="UP000324479">
    <property type="component" value="Unassembled WGS sequence"/>
</dbReference>
<accession>A0A5M6D6K5</accession>
<keyword evidence="1" id="KW-0472">Membrane</keyword>
<evidence type="ECO:0000256" key="1">
    <source>
        <dbReference type="SAM" id="Phobius"/>
    </source>
</evidence>
<keyword evidence="3" id="KW-1185">Reference proteome</keyword>
<evidence type="ECO:0008006" key="4">
    <source>
        <dbReference type="Google" id="ProtNLM"/>
    </source>
</evidence>
<protein>
    <recommendedName>
        <fullName evidence="4">DUF1772 domain-containing protein</fullName>
    </recommendedName>
</protein>
<feature type="transmembrane region" description="Helical" evidence="1">
    <location>
        <begin position="124"/>
        <end position="142"/>
    </location>
</feature>
<gene>
    <name evidence="2" type="ORF">FYK55_12925</name>
</gene>
<feature type="transmembrane region" description="Helical" evidence="1">
    <location>
        <begin position="83"/>
        <end position="103"/>
    </location>
</feature>
<dbReference type="AlphaFoldDB" id="A0A5M6D6K5"/>
<feature type="transmembrane region" description="Helical" evidence="1">
    <location>
        <begin position="6"/>
        <end position="24"/>
    </location>
</feature>
<keyword evidence="1" id="KW-0812">Transmembrane</keyword>
<keyword evidence="1" id="KW-1133">Transmembrane helix</keyword>
<evidence type="ECO:0000313" key="2">
    <source>
        <dbReference type="EMBL" id="KAA5543177.1"/>
    </source>
</evidence>